<name>A0A327QIF8_9BACT</name>
<organism evidence="1 2">
    <name type="scientific">Chitinophaga skermanii</name>
    <dbReference type="NCBI Taxonomy" id="331697"/>
    <lineage>
        <taxon>Bacteria</taxon>
        <taxon>Pseudomonadati</taxon>
        <taxon>Bacteroidota</taxon>
        <taxon>Chitinophagia</taxon>
        <taxon>Chitinophagales</taxon>
        <taxon>Chitinophagaceae</taxon>
        <taxon>Chitinophaga</taxon>
    </lineage>
</organism>
<sequence>MSYHQLTYTSLIRKIIFIIAMTGISFTAKAQIIPASLLNHLNYLGFTITGSPSITFSTAAEYQNGKASATLITVGIPVGVAWQVQVRATTLSGPASNTIDITKVILKANLSGAANVPLSTTNVTLATGVISLLSSYTVSVTMQGGAHLLKPSGTYTSTLTFTYTGL</sequence>
<accession>A0A327QIF8</accession>
<gene>
    <name evidence="1" type="ORF">LX64_02979</name>
</gene>
<proteinExistence type="predicted"/>
<evidence type="ECO:0008006" key="3">
    <source>
        <dbReference type="Google" id="ProtNLM"/>
    </source>
</evidence>
<protein>
    <recommendedName>
        <fullName evidence="3">DUF4402 domain-containing protein</fullName>
    </recommendedName>
</protein>
<comment type="caution">
    <text evidence="1">The sequence shown here is derived from an EMBL/GenBank/DDBJ whole genome shotgun (WGS) entry which is preliminary data.</text>
</comment>
<keyword evidence="2" id="KW-1185">Reference proteome</keyword>
<dbReference type="AlphaFoldDB" id="A0A327QIF8"/>
<reference evidence="1 2" key="1">
    <citation type="submission" date="2018-06" db="EMBL/GenBank/DDBJ databases">
        <title>Genomic Encyclopedia of Archaeal and Bacterial Type Strains, Phase II (KMG-II): from individual species to whole genera.</title>
        <authorList>
            <person name="Goeker M."/>
        </authorList>
    </citation>
    <scope>NUCLEOTIDE SEQUENCE [LARGE SCALE GENOMIC DNA]</scope>
    <source>
        <strain evidence="1 2">DSM 23857</strain>
    </source>
</reference>
<evidence type="ECO:0000313" key="1">
    <source>
        <dbReference type="EMBL" id="RAJ04101.1"/>
    </source>
</evidence>
<dbReference type="EMBL" id="QLLL01000005">
    <property type="protein sequence ID" value="RAJ04101.1"/>
    <property type="molecule type" value="Genomic_DNA"/>
</dbReference>
<evidence type="ECO:0000313" key="2">
    <source>
        <dbReference type="Proteomes" id="UP000249547"/>
    </source>
</evidence>
<dbReference type="Proteomes" id="UP000249547">
    <property type="component" value="Unassembled WGS sequence"/>
</dbReference>